<comment type="caution">
    <text evidence="1">The sequence shown here is derived from an EMBL/GenBank/DDBJ whole genome shotgun (WGS) entry which is preliminary data.</text>
</comment>
<dbReference type="EMBL" id="AGBF01000007">
    <property type="protein sequence ID" value="EGX61041.1"/>
    <property type="molecule type" value="Genomic_DNA"/>
</dbReference>
<dbReference type="PATRIC" id="fig|700597.3.peg.829"/>
<dbReference type="AlphaFoldDB" id="G2G5V2"/>
<dbReference type="Proteomes" id="UP000004217">
    <property type="component" value="Unassembled WGS sequence"/>
</dbReference>
<protein>
    <submittedName>
        <fullName evidence="1">Transposase</fullName>
    </submittedName>
</protein>
<organism evidence="1 2">
    <name type="scientific">Streptomyces zinciresistens K42</name>
    <dbReference type="NCBI Taxonomy" id="700597"/>
    <lineage>
        <taxon>Bacteria</taxon>
        <taxon>Bacillati</taxon>
        <taxon>Actinomycetota</taxon>
        <taxon>Actinomycetes</taxon>
        <taxon>Kitasatosporales</taxon>
        <taxon>Streptomycetaceae</taxon>
        <taxon>Streptomyces</taxon>
    </lineage>
</organism>
<name>G2G5V2_9ACTN</name>
<reference evidence="1 2" key="1">
    <citation type="submission" date="2011-08" db="EMBL/GenBank/DDBJ databases">
        <authorList>
            <person name="Lin Y."/>
            <person name="Hao X."/>
            <person name="Johnstone L."/>
            <person name="Miller S.J."/>
            <person name="Wei G."/>
            <person name="Rensing C."/>
        </authorList>
    </citation>
    <scope>NUCLEOTIDE SEQUENCE [LARGE SCALE GENOMIC DNA]</scope>
    <source>
        <strain evidence="1 2">K42</strain>
    </source>
</reference>
<evidence type="ECO:0000313" key="1">
    <source>
        <dbReference type="EMBL" id="EGX61041.1"/>
    </source>
</evidence>
<gene>
    <name evidence="1" type="ORF">SZN_04281</name>
</gene>
<proteinExistence type="predicted"/>
<sequence>MADEVPRLSGRLVLPGGGRLTIIEPVGEGAADDGFRHPVKRPQGGELATGQQTFNRVIRGIHGVAERANALLKVTF</sequence>
<evidence type="ECO:0000313" key="2">
    <source>
        <dbReference type="Proteomes" id="UP000004217"/>
    </source>
</evidence>
<keyword evidence="2" id="KW-1185">Reference proteome</keyword>
<accession>G2G5V2</accession>